<dbReference type="FunFam" id="1.10.510.10:FF:000870">
    <property type="entry name" value="OSJNBa0016N04.16-like protein"/>
    <property type="match status" value="1"/>
</dbReference>
<sequence length="472" mass="54529">MDDVFSVHDNLEAVLQDPSEEPCVIPLQCLRDITNNFSGDRELGRGGFGVVYKGVLPNGKMVAVKNLLSMSLCQERQFKNEVDNLMRVRHKHIVRFVEYCCETQHKYTTYNGINVFVEMPKRLLCFEYMTNGSLDKYISEESCGLDWNKRYKIIKGICSGLHYLHNGCEINGLHYSIIHLDLKPENILLDDNMMPKIADFGLARLFSDRKSQTCATSLVGSKGYMAPECIWESMISPMADIYSLGVIIIEIITGRKYGPSGTETFCKDFVESVLQNWKNREAAPKYASETDYQQIEICLEIGITCTDYDRRKRLTTNKIMEILNTWESTHRYVGEESRSHANQDVMIKKFLQQDISSDAFEEFRTEVRIMNRVRHPNVVLFMVAITRAPNLAIVTEFLPRGSLFRLIHRPNNHQLDERRRLRMAFDVACGMNYLHNCYPILVHGDLNSRNLLVDKKMGCEGLQFWFITYKAQ</sequence>
<dbReference type="EMBL" id="CM029043">
    <property type="protein sequence ID" value="KAG2610619.1"/>
    <property type="molecule type" value="Genomic_DNA"/>
</dbReference>
<keyword evidence="5 6" id="KW-0067">ATP-binding</keyword>
<comment type="caution">
    <text evidence="9">The sequence shown here is derived from an EMBL/GenBank/DDBJ whole genome shotgun (WGS) entry which is preliminary data.</text>
</comment>
<dbReference type="Gene3D" id="3.30.200.20">
    <property type="entry name" value="Phosphorylase Kinase, domain 1"/>
    <property type="match status" value="2"/>
</dbReference>
<dbReference type="SMART" id="SM00220">
    <property type="entry name" value="S_TKc"/>
    <property type="match status" value="1"/>
</dbReference>
<keyword evidence="10" id="KW-1185">Reference proteome</keyword>
<evidence type="ECO:0000256" key="5">
    <source>
        <dbReference type="ARBA" id="ARBA00022840"/>
    </source>
</evidence>
<protein>
    <recommendedName>
        <fullName evidence="8">Protein kinase domain-containing protein</fullName>
    </recommendedName>
</protein>
<feature type="binding site" evidence="6">
    <location>
        <position position="65"/>
    </location>
    <ligand>
        <name>ATP</name>
        <dbReference type="ChEBI" id="CHEBI:30616"/>
    </ligand>
</feature>
<dbReference type="Gene3D" id="1.10.510.10">
    <property type="entry name" value="Transferase(Phosphotransferase) domain 1"/>
    <property type="match status" value="2"/>
</dbReference>
<dbReference type="InterPro" id="IPR000719">
    <property type="entry name" value="Prot_kinase_dom"/>
</dbReference>
<dbReference type="Pfam" id="PF07714">
    <property type="entry name" value="PK_Tyr_Ser-Thr"/>
    <property type="match status" value="1"/>
</dbReference>
<organism evidence="9 10">
    <name type="scientific">Panicum virgatum</name>
    <name type="common">Blackwell switchgrass</name>
    <dbReference type="NCBI Taxonomy" id="38727"/>
    <lineage>
        <taxon>Eukaryota</taxon>
        <taxon>Viridiplantae</taxon>
        <taxon>Streptophyta</taxon>
        <taxon>Embryophyta</taxon>
        <taxon>Tracheophyta</taxon>
        <taxon>Spermatophyta</taxon>
        <taxon>Magnoliopsida</taxon>
        <taxon>Liliopsida</taxon>
        <taxon>Poales</taxon>
        <taxon>Poaceae</taxon>
        <taxon>PACMAD clade</taxon>
        <taxon>Panicoideae</taxon>
        <taxon>Panicodae</taxon>
        <taxon>Paniceae</taxon>
        <taxon>Panicinae</taxon>
        <taxon>Panicum</taxon>
        <taxon>Panicum sect. Hiantes</taxon>
    </lineage>
</organism>
<dbReference type="Proteomes" id="UP000823388">
    <property type="component" value="Chromosome 4K"/>
</dbReference>
<feature type="domain" description="Protein kinase" evidence="8">
    <location>
        <begin position="37"/>
        <end position="333"/>
    </location>
</feature>
<evidence type="ECO:0000313" key="10">
    <source>
        <dbReference type="Proteomes" id="UP000823388"/>
    </source>
</evidence>
<keyword evidence="3 6" id="KW-0547">Nucleotide-binding</keyword>
<keyword evidence="4" id="KW-0418">Kinase</keyword>
<gene>
    <name evidence="9" type="ORF">PVAP13_4KG201900</name>
</gene>
<keyword evidence="1 7" id="KW-0723">Serine/threonine-protein kinase</keyword>
<dbReference type="InterPro" id="IPR017441">
    <property type="entry name" value="Protein_kinase_ATP_BS"/>
</dbReference>
<comment type="similarity">
    <text evidence="7">Belongs to the protein kinase superfamily.</text>
</comment>
<dbReference type="PROSITE" id="PS00107">
    <property type="entry name" value="PROTEIN_KINASE_ATP"/>
    <property type="match status" value="1"/>
</dbReference>
<dbReference type="InterPro" id="IPR011009">
    <property type="entry name" value="Kinase-like_dom_sf"/>
</dbReference>
<evidence type="ECO:0000256" key="6">
    <source>
        <dbReference type="PROSITE-ProRule" id="PRU10141"/>
    </source>
</evidence>
<name>A0A8T0TRV4_PANVG</name>
<evidence type="ECO:0000313" key="9">
    <source>
        <dbReference type="EMBL" id="KAG2610619.1"/>
    </source>
</evidence>
<dbReference type="PROSITE" id="PS00108">
    <property type="entry name" value="PROTEIN_KINASE_ST"/>
    <property type="match status" value="1"/>
</dbReference>
<keyword evidence="2" id="KW-0808">Transferase</keyword>
<evidence type="ECO:0000256" key="2">
    <source>
        <dbReference type="ARBA" id="ARBA00022679"/>
    </source>
</evidence>
<dbReference type="SUPFAM" id="SSF56112">
    <property type="entry name" value="Protein kinase-like (PK-like)"/>
    <property type="match status" value="2"/>
</dbReference>
<evidence type="ECO:0000256" key="1">
    <source>
        <dbReference type="ARBA" id="ARBA00022527"/>
    </source>
</evidence>
<dbReference type="AlphaFoldDB" id="A0A8T0TRV4"/>
<dbReference type="InterPro" id="IPR001245">
    <property type="entry name" value="Ser-Thr/Tyr_kinase_cat_dom"/>
</dbReference>
<dbReference type="GO" id="GO:0004674">
    <property type="term" value="F:protein serine/threonine kinase activity"/>
    <property type="evidence" value="ECO:0007669"/>
    <property type="project" value="UniProtKB-KW"/>
</dbReference>
<dbReference type="PROSITE" id="PS50011">
    <property type="entry name" value="PROTEIN_KINASE_DOM"/>
    <property type="match status" value="2"/>
</dbReference>
<accession>A0A8T0TRV4</accession>
<proteinExistence type="inferred from homology"/>
<reference evidence="9" key="1">
    <citation type="submission" date="2020-05" db="EMBL/GenBank/DDBJ databases">
        <title>WGS assembly of Panicum virgatum.</title>
        <authorList>
            <person name="Lovell J.T."/>
            <person name="Jenkins J."/>
            <person name="Shu S."/>
            <person name="Juenger T.E."/>
            <person name="Schmutz J."/>
        </authorList>
    </citation>
    <scope>NUCLEOTIDE SEQUENCE</scope>
    <source>
        <strain evidence="9">AP13</strain>
    </source>
</reference>
<evidence type="ECO:0000256" key="7">
    <source>
        <dbReference type="RuleBase" id="RU000304"/>
    </source>
</evidence>
<dbReference type="GO" id="GO:0005524">
    <property type="term" value="F:ATP binding"/>
    <property type="evidence" value="ECO:0007669"/>
    <property type="project" value="UniProtKB-UniRule"/>
</dbReference>
<dbReference type="FunFam" id="3.30.200.20:FF:000465">
    <property type="entry name" value="Cysteine-rich receptor-like protein kinase 6"/>
    <property type="match status" value="1"/>
</dbReference>
<evidence type="ECO:0000256" key="3">
    <source>
        <dbReference type="ARBA" id="ARBA00022741"/>
    </source>
</evidence>
<dbReference type="Pfam" id="PF00069">
    <property type="entry name" value="Pkinase"/>
    <property type="match status" value="1"/>
</dbReference>
<evidence type="ECO:0000256" key="4">
    <source>
        <dbReference type="ARBA" id="ARBA00022777"/>
    </source>
</evidence>
<dbReference type="InterPro" id="IPR008271">
    <property type="entry name" value="Ser/Thr_kinase_AS"/>
</dbReference>
<feature type="domain" description="Protein kinase" evidence="8">
    <location>
        <begin position="317"/>
        <end position="472"/>
    </location>
</feature>
<evidence type="ECO:0000259" key="8">
    <source>
        <dbReference type="PROSITE" id="PS50011"/>
    </source>
</evidence>
<dbReference type="PANTHER" id="PTHR45707">
    <property type="entry name" value="C2 CALCIUM/LIPID-BINDING PLANT PHOSPHORIBOSYLTRANSFERASE FAMILY PROTEIN"/>
    <property type="match status" value="1"/>
</dbReference>